<dbReference type="SUPFAM" id="SSF63380">
    <property type="entry name" value="Riboflavin synthase domain-like"/>
    <property type="match status" value="1"/>
</dbReference>
<keyword evidence="1 5" id="KW-0560">Oxidoreductase</keyword>
<dbReference type="Proteomes" id="UP001596364">
    <property type="component" value="Unassembled WGS sequence"/>
</dbReference>
<dbReference type="Gene3D" id="2.40.30.10">
    <property type="entry name" value="Translation factors"/>
    <property type="match status" value="1"/>
</dbReference>
<dbReference type="SUPFAM" id="SSF52343">
    <property type="entry name" value="Ferredoxin reductase-like, C-terminal NADP-linked domain"/>
    <property type="match status" value="1"/>
</dbReference>
<evidence type="ECO:0000256" key="1">
    <source>
        <dbReference type="ARBA" id="ARBA00023002"/>
    </source>
</evidence>
<dbReference type="CDD" id="cd06189">
    <property type="entry name" value="flavin_oxioreductase"/>
    <property type="match status" value="1"/>
</dbReference>
<dbReference type="InterPro" id="IPR001433">
    <property type="entry name" value="OxRdtase_FAD/NAD-bd"/>
</dbReference>
<comment type="similarity">
    <text evidence="3">Belongs to the Fre/LuxG FAD/NAD(P) flavoprotein oxidoreductase family.</text>
</comment>
<comment type="caution">
    <text evidence="5">The sequence shown here is derived from an EMBL/GenBank/DDBJ whole genome shotgun (WGS) entry which is preliminary data.</text>
</comment>
<feature type="domain" description="FAD-binding FR-type" evidence="4">
    <location>
        <begin position="1"/>
        <end position="98"/>
    </location>
</feature>
<dbReference type="PANTHER" id="PTHR47354">
    <property type="entry name" value="NADH OXIDOREDUCTASE HCR"/>
    <property type="match status" value="1"/>
</dbReference>
<evidence type="ECO:0000259" key="4">
    <source>
        <dbReference type="PROSITE" id="PS51384"/>
    </source>
</evidence>
<organism evidence="5 6">
    <name type="scientific">Pseudobowmanella zhangzhouensis</name>
    <dbReference type="NCBI Taxonomy" id="1537679"/>
    <lineage>
        <taxon>Bacteria</taxon>
        <taxon>Pseudomonadati</taxon>
        <taxon>Pseudomonadota</taxon>
        <taxon>Gammaproteobacteria</taxon>
        <taxon>Alteromonadales</taxon>
        <taxon>Alteromonadaceae</taxon>
    </lineage>
</organism>
<dbReference type="InterPro" id="IPR017938">
    <property type="entry name" value="Riboflavin_synthase-like_b-brl"/>
</dbReference>
<gene>
    <name evidence="5" type="primary">fre</name>
    <name evidence="5" type="ORF">ACFP85_15120</name>
</gene>
<protein>
    <submittedName>
        <fullName evidence="5">NAD(P)H-flavin reductase</fullName>
        <ecNumber evidence="5">1.5.1.41</ecNumber>
    </submittedName>
</protein>
<dbReference type="GO" id="GO:0052875">
    <property type="term" value="F:riboflavin reductase [NAD(P)H] activity"/>
    <property type="evidence" value="ECO:0007669"/>
    <property type="project" value="UniProtKB-EC"/>
</dbReference>
<name>A0ABW1XQ26_9ALTE</name>
<keyword evidence="2" id="KW-0455">Luminescence</keyword>
<dbReference type="NCBIfam" id="NF005963">
    <property type="entry name" value="PRK08051.1"/>
    <property type="match status" value="1"/>
</dbReference>
<dbReference type="PROSITE" id="PS51384">
    <property type="entry name" value="FAD_FR"/>
    <property type="match status" value="1"/>
</dbReference>
<evidence type="ECO:0000256" key="2">
    <source>
        <dbReference type="ARBA" id="ARBA00023223"/>
    </source>
</evidence>
<evidence type="ECO:0000313" key="6">
    <source>
        <dbReference type="Proteomes" id="UP001596364"/>
    </source>
</evidence>
<evidence type="ECO:0000256" key="3">
    <source>
        <dbReference type="ARBA" id="ARBA00038177"/>
    </source>
</evidence>
<dbReference type="Pfam" id="PF00175">
    <property type="entry name" value="NAD_binding_1"/>
    <property type="match status" value="1"/>
</dbReference>
<dbReference type="Gene3D" id="3.40.50.80">
    <property type="entry name" value="Nucleotide-binding domain of ferredoxin-NADP reductase (FNR) module"/>
    <property type="match status" value="1"/>
</dbReference>
<dbReference type="InterPro" id="IPR017927">
    <property type="entry name" value="FAD-bd_FR_type"/>
</dbReference>
<dbReference type="EMBL" id="JBHSUS010000001">
    <property type="protein sequence ID" value="MFC6441483.1"/>
    <property type="molecule type" value="Genomic_DNA"/>
</dbReference>
<dbReference type="InterPro" id="IPR039261">
    <property type="entry name" value="FNR_nucleotide-bd"/>
</dbReference>
<accession>A0ABW1XQ26</accession>
<dbReference type="EC" id="1.5.1.41" evidence="5"/>
<reference evidence="6" key="1">
    <citation type="journal article" date="2019" name="Int. J. Syst. Evol. Microbiol.">
        <title>The Global Catalogue of Microorganisms (GCM) 10K type strain sequencing project: providing services to taxonomists for standard genome sequencing and annotation.</title>
        <authorList>
            <consortium name="The Broad Institute Genomics Platform"/>
            <consortium name="The Broad Institute Genome Sequencing Center for Infectious Disease"/>
            <person name="Wu L."/>
            <person name="Ma J."/>
        </authorList>
    </citation>
    <scope>NUCLEOTIDE SEQUENCE [LARGE SCALE GENOMIC DNA]</scope>
    <source>
        <strain evidence="6">CGMCC 1.16031</strain>
    </source>
</reference>
<dbReference type="PRINTS" id="PR00410">
    <property type="entry name" value="PHEHYDRXLASE"/>
</dbReference>
<sequence length="231" mass="25817">MTEIRCKLQHLEPLTDAVQKVVLRPETPMPFMHGQYLRVVMGADDRRPFSIANTPDDDTLELHIGATPDNAYAWAVLEAIKSNQGCSIDGPHGNAHLRTDKTMPSILLAGGTGYSYVHSVLQGLLKHNGKEPVFLYWGVRHAADLYDMENLLALQTTHKHLRIIPVVEFADADWQGRTGRVHEAVEADFTSLEPYRVYVAGRFEMAGVAREAFREKGLLSDNLFGDAYAFI</sequence>
<evidence type="ECO:0000313" key="5">
    <source>
        <dbReference type="EMBL" id="MFC6441483.1"/>
    </source>
</evidence>
<proteinExistence type="inferred from homology"/>
<dbReference type="InterPro" id="IPR050415">
    <property type="entry name" value="MRET"/>
</dbReference>
<dbReference type="RefSeq" id="WP_131257755.1">
    <property type="nucleotide sequence ID" value="NZ_JBHSUS010000001.1"/>
</dbReference>
<dbReference type="PANTHER" id="PTHR47354:SF7">
    <property type="entry name" value="NAD(P)H-FLAVIN REDUCTASE"/>
    <property type="match status" value="1"/>
</dbReference>
<keyword evidence="6" id="KW-1185">Reference proteome</keyword>